<accession>A0A6H0V4V7</accession>
<dbReference type="RefSeq" id="WP_167845460.1">
    <property type="nucleotide sequence ID" value="NZ_CP047225.1"/>
</dbReference>
<evidence type="ECO:0000256" key="2">
    <source>
        <dbReference type="SAM" id="SignalP"/>
    </source>
</evidence>
<gene>
    <name evidence="3" type="ORF">GOQ20_03745</name>
</gene>
<proteinExistence type="predicted"/>
<evidence type="ECO:0000256" key="1">
    <source>
        <dbReference type="SAM" id="Coils"/>
    </source>
</evidence>
<keyword evidence="2" id="KW-0732">Signal</keyword>
<keyword evidence="1" id="KW-0175">Coiled coil</keyword>
<dbReference type="NCBIfam" id="NF045837">
    <property type="entry name" value="Mplas_Cys_pep"/>
    <property type="match status" value="1"/>
</dbReference>
<dbReference type="InterPro" id="IPR054779">
    <property type="entry name" value="Cys_pept_put_mycoplasmatota"/>
</dbReference>
<protein>
    <recommendedName>
        <fullName evidence="5">Peptidase C39-like domain-containing protein</fullName>
    </recommendedName>
</protein>
<sequence>MKNKIAFKKLVAIPLIASVVALNSFNISAQSNFINEEKQEDFLFKEENQIKIAKTEIFNITKKTMNFIESIDFYNELDDHIKILFFEKATVVLNLSTFTISETILDRIDKNDNFSWLPIIGIIEKNGYKKYQINTKEEIFDTDIQKLKETYKQNKNKINIDENKKELKKLLDQKIRVRKSADPSSIGEHFDGDLNSYFDHIVEQYEWFRHKTTDYQIGYVTDGRIGLCEYIALAMMIEYQELFCSSGFFTDSEWDSYYTTPINNSNNFWYGSPIHKNYLYSNPTSSVAYRLYELSGKSADVKTAKTLNDALIKFLNQNGKNFASKVRSDWSATLIHSSHPEDYLIEKKVPVMISFANIFKLQGHNVVIYGWNSKTRKYLTHYGWPNGRNSERIINKSDVWGWISPSYWYSFKVKDQFKKETRKAFNFKNEVISYDQFKAKYQ</sequence>
<evidence type="ECO:0008006" key="5">
    <source>
        <dbReference type="Google" id="ProtNLM"/>
    </source>
</evidence>
<dbReference type="EMBL" id="CP047225">
    <property type="protein sequence ID" value="QIW62506.1"/>
    <property type="molecule type" value="Genomic_DNA"/>
</dbReference>
<evidence type="ECO:0000313" key="4">
    <source>
        <dbReference type="Proteomes" id="UP000503310"/>
    </source>
</evidence>
<feature type="signal peptide" evidence="2">
    <location>
        <begin position="1"/>
        <end position="29"/>
    </location>
</feature>
<name>A0A6H0V4V7_9BACT</name>
<feature type="coiled-coil region" evidence="1">
    <location>
        <begin position="144"/>
        <end position="180"/>
    </location>
</feature>
<dbReference type="AlphaFoldDB" id="A0A6H0V4V7"/>
<dbReference type="Proteomes" id="UP000503310">
    <property type="component" value="Chromosome"/>
</dbReference>
<organism evidence="3 4">
    <name type="scientific">Mycoplasmopsis gallinacea</name>
    <dbReference type="NCBI Taxonomy" id="29556"/>
    <lineage>
        <taxon>Bacteria</taxon>
        <taxon>Bacillati</taxon>
        <taxon>Mycoplasmatota</taxon>
        <taxon>Mycoplasmoidales</taxon>
        <taxon>Metamycoplasmataceae</taxon>
        <taxon>Mycoplasmopsis</taxon>
    </lineage>
</organism>
<reference evidence="3 4" key="1">
    <citation type="submission" date="2019-12" db="EMBL/GenBank/DDBJ databases">
        <title>Sequencing and analysis of the whole genome of Mycoplasma gallinaceum strain Peacock20181011.</title>
        <authorList>
            <person name="Liu X."/>
            <person name="Qin Z."/>
            <person name="Xu H."/>
        </authorList>
    </citation>
    <scope>NUCLEOTIDE SEQUENCE [LARGE SCALE GENOMIC DNA]</scope>
    <source>
        <strain evidence="3 4">Peacock20181011</strain>
    </source>
</reference>
<evidence type="ECO:0000313" key="3">
    <source>
        <dbReference type="EMBL" id="QIW62506.1"/>
    </source>
</evidence>
<feature type="chain" id="PRO_5026030010" description="Peptidase C39-like domain-containing protein" evidence="2">
    <location>
        <begin position="30"/>
        <end position="442"/>
    </location>
</feature>